<dbReference type="GO" id="GO:0016020">
    <property type="term" value="C:membrane"/>
    <property type="evidence" value="ECO:0007669"/>
    <property type="project" value="GOC"/>
</dbReference>
<dbReference type="InterPro" id="IPR050477">
    <property type="entry name" value="GrpII_AminoAcid_Decarb"/>
</dbReference>
<dbReference type="GO" id="GO:0019752">
    <property type="term" value="P:carboxylic acid metabolic process"/>
    <property type="evidence" value="ECO:0007669"/>
    <property type="project" value="InterPro"/>
</dbReference>
<comment type="cofactor">
    <cofactor evidence="1 14 15">
        <name>pyridoxal 5'-phosphate</name>
        <dbReference type="ChEBI" id="CHEBI:597326"/>
    </cofactor>
</comment>
<keyword evidence="6" id="KW-0256">Endoplasmic reticulum</keyword>
<comment type="subcellular location">
    <subcellularLocation>
        <location evidence="2">Endoplasmic reticulum membrane</location>
        <topology evidence="2">Single-pass membrane protein</topology>
    </subcellularLocation>
</comment>
<keyword evidence="10" id="KW-0443">Lipid metabolism</keyword>
<sequence length="413" mass="44300">MDGMDLPDVSLPDRGVPRADLFADLRARKTADADWRGGRTWSLVYPAGEDVDAVLREAHNLYLYENALNPFRFPSLADMEREVVAMTAGLLNAPAGASGSMTSGGTESIMQAIRVARDRAAAERGVTAPTLVVPRSAHPAFAKGAKYFGLELVHIPLADDLRADVTAAADLITDQTALVAGSAPNYPHGVVDPIPELAALAAARGIPFHTDACVGGFLLPFMERAGLDVPPFDFRVPGVTTMSADMHKYGYATKGASVLLHRTGDHVLQYQAFLYQDWPGGLYGSLALAGARPAAPIAAAWTVMRYLGTDGYTHQVRRILATATKIRSALTDLDLTILGNPVASVIAFTGPEIMPIGDRLDDLGWHLDRQTHPDALHLMVSPEHDRVIDTFLTDLRTAAANPGESRGTEARYS</sequence>
<evidence type="ECO:0000256" key="7">
    <source>
        <dbReference type="ARBA" id="ARBA00022898"/>
    </source>
</evidence>
<evidence type="ECO:0000256" key="9">
    <source>
        <dbReference type="ARBA" id="ARBA00022989"/>
    </source>
</evidence>
<evidence type="ECO:0000313" key="16">
    <source>
        <dbReference type="EMBL" id="GLW92139.1"/>
    </source>
</evidence>
<keyword evidence="12 15" id="KW-0456">Lyase</keyword>
<name>A0A9W6QPA6_9PSEU</name>
<feature type="modified residue" description="N6-(pyridoxal phosphate)lysine" evidence="14">
    <location>
        <position position="248"/>
    </location>
</feature>
<dbReference type="Proteomes" id="UP001165042">
    <property type="component" value="Unassembled WGS sequence"/>
</dbReference>
<comment type="caution">
    <text evidence="16">The sequence shown here is derived from an EMBL/GenBank/DDBJ whole genome shotgun (WGS) entry which is preliminary data.</text>
</comment>
<evidence type="ECO:0000256" key="8">
    <source>
        <dbReference type="ARBA" id="ARBA00022919"/>
    </source>
</evidence>
<evidence type="ECO:0000256" key="1">
    <source>
        <dbReference type="ARBA" id="ARBA00001933"/>
    </source>
</evidence>
<dbReference type="SUPFAM" id="SSF53383">
    <property type="entry name" value="PLP-dependent transferases"/>
    <property type="match status" value="1"/>
</dbReference>
<dbReference type="PANTHER" id="PTHR42735:SF9">
    <property type="entry name" value="SPHINGOSINE-1-PHOSPHATE LYASE"/>
    <property type="match status" value="1"/>
</dbReference>
<protein>
    <submittedName>
        <fullName evidence="16">Aspartate aminotransferase family protein</fullName>
    </submittedName>
</protein>
<dbReference type="Pfam" id="PF00282">
    <property type="entry name" value="Pyridoxal_deC"/>
    <property type="match status" value="1"/>
</dbReference>
<keyword evidence="9" id="KW-1133">Transmembrane helix</keyword>
<evidence type="ECO:0000256" key="10">
    <source>
        <dbReference type="ARBA" id="ARBA00023098"/>
    </source>
</evidence>
<keyword evidence="7 14" id="KW-0663">Pyridoxal phosphate</keyword>
<evidence type="ECO:0000256" key="6">
    <source>
        <dbReference type="ARBA" id="ARBA00022824"/>
    </source>
</evidence>
<dbReference type="PANTHER" id="PTHR42735">
    <property type="match status" value="1"/>
</dbReference>
<evidence type="ECO:0000256" key="4">
    <source>
        <dbReference type="ARBA" id="ARBA00004991"/>
    </source>
</evidence>
<dbReference type="InterPro" id="IPR002129">
    <property type="entry name" value="PyrdxlP-dep_de-COase"/>
</dbReference>
<dbReference type="InterPro" id="IPR015424">
    <property type="entry name" value="PyrdxlP-dep_Trfase"/>
</dbReference>
<dbReference type="GO" id="GO:0004058">
    <property type="term" value="F:aromatic-L-amino-acid decarboxylase activity"/>
    <property type="evidence" value="ECO:0007669"/>
    <property type="project" value="UniProtKB-ARBA"/>
</dbReference>
<dbReference type="EMBL" id="BSSD01000004">
    <property type="protein sequence ID" value="GLW92139.1"/>
    <property type="molecule type" value="Genomic_DNA"/>
</dbReference>
<comment type="pathway">
    <text evidence="3">Lipid metabolism; sphingolipid metabolism.</text>
</comment>
<accession>A0A9W6QPA6</accession>
<keyword evidence="11" id="KW-0472">Membrane</keyword>
<organism evidence="16 17">
    <name type="scientific">Actinokineospora globicatena</name>
    <dbReference type="NCBI Taxonomy" id="103729"/>
    <lineage>
        <taxon>Bacteria</taxon>
        <taxon>Bacillati</taxon>
        <taxon>Actinomycetota</taxon>
        <taxon>Actinomycetes</taxon>
        <taxon>Pseudonocardiales</taxon>
        <taxon>Pseudonocardiaceae</taxon>
        <taxon>Actinokineospora</taxon>
    </lineage>
</organism>
<comment type="similarity">
    <text evidence="13">Belongs to the group II decarboxylase family. Sphingosine-1-phosphate lyase subfamily.</text>
</comment>
<dbReference type="AlphaFoldDB" id="A0A9W6QPA6"/>
<evidence type="ECO:0000256" key="11">
    <source>
        <dbReference type="ARBA" id="ARBA00023136"/>
    </source>
</evidence>
<gene>
    <name evidence="16" type="ORF">Aglo03_29550</name>
</gene>
<keyword evidence="17" id="KW-1185">Reference proteome</keyword>
<keyword evidence="5" id="KW-0812">Transmembrane</keyword>
<evidence type="ECO:0000313" key="17">
    <source>
        <dbReference type="Proteomes" id="UP001165042"/>
    </source>
</evidence>
<evidence type="ECO:0000256" key="2">
    <source>
        <dbReference type="ARBA" id="ARBA00004389"/>
    </source>
</evidence>
<evidence type="ECO:0000256" key="12">
    <source>
        <dbReference type="ARBA" id="ARBA00023239"/>
    </source>
</evidence>
<comment type="pathway">
    <text evidence="4">Sphingolipid metabolism.</text>
</comment>
<keyword evidence="8" id="KW-0746">Sphingolipid metabolism</keyword>
<keyword evidence="16" id="KW-0808">Transferase</keyword>
<reference evidence="16" key="1">
    <citation type="submission" date="2023-02" db="EMBL/GenBank/DDBJ databases">
        <title>Actinokineospora globicatena NBRC 15670.</title>
        <authorList>
            <person name="Ichikawa N."/>
            <person name="Sato H."/>
            <person name="Tonouchi N."/>
        </authorList>
    </citation>
    <scope>NUCLEOTIDE SEQUENCE</scope>
    <source>
        <strain evidence="16">NBRC 15670</strain>
    </source>
</reference>
<evidence type="ECO:0000256" key="15">
    <source>
        <dbReference type="RuleBase" id="RU000382"/>
    </source>
</evidence>
<keyword evidence="16" id="KW-0032">Aminotransferase</keyword>
<dbReference type="Gene3D" id="3.90.1150.10">
    <property type="entry name" value="Aspartate Aminotransferase, domain 1"/>
    <property type="match status" value="1"/>
</dbReference>
<dbReference type="GO" id="GO:0030170">
    <property type="term" value="F:pyridoxal phosphate binding"/>
    <property type="evidence" value="ECO:0007669"/>
    <property type="project" value="InterPro"/>
</dbReference>
<evidence type="ECO:0000256" key="13">
    <source>
        <dbReference type="ARBA" id="ARBA00038302"/>
    </source>
</evidence>
<dbReference type="GO" id="GO:0006665">
    <property type="term" value="P:sphingolipid metabolic process"/>
    <property type="evidence" value="ECO:0007669"/>
    <property type="project" value="UniProtKB-KW"/>
</dbReference>
<dbReference type="InterPro" id="IPR015422">
    <property type="entry name" value="PyrdxlP-dep_Trfase_small"/>
</dbReference>
<evidence type="ECO:0000256" key="5">
    <source>
        <dbReference type="ARBA" id="ARBA00022692"/>
    </source>
</evidence>
<dbReference type="GO" id="GO:0008483">
    <property type="term" value="F:transaminase activity"/>
    <property type="evidence" value="ECO:0007669"/>
    <property type="project" value="UniProtKB-KW"/>
</dbReference>
<dbReference type="InterPro" id="IPR015421">
    <property type="entry name" value="PyrdxlP-dep_Trfase_major"/>
</dbReference>
<dbReference type="FunFam" id="3.40.640.10:FF:000020">
    <property type="entry name" value="sphingosine-1-phosphate lyase 1"/>
    <property type="match status" value="1"/>
</dbReference>
<evidence type="ECO:0000256" key="14">
    <source>
        <dbReference type="PIRSR" id="PIRSR602129-50"/>
    </source>
</evidence>
<dbReference type="RefSeq" id="WP_285610810.1">
    <property type="nucleotide sequence ID" value="NZ_BSSD01000004.1"/>
</dbReference>
<proteinExistence type="inferred from homology"/>
<evidence type="ECO:0000256" key="3">
    <source>
        <dbReference type="ARBA" id="ARBA00004760"/>
    </source>
</evidence>
<dbReference type="Gene3D" id="3.40.640.10">
    <property type="entry name" value="Type I PLP-dependent aspartate aminotransferase-like (Major domain)"/>
    <property type="match status" value="1"/>
</dbReference>